<organism evidence="2 3">
    <name type="scientific">Sulfobacillus acidophilus (strain ATCC 700253 / DSM 10332 / NAL)</name>
    <dbReference type="NCBI Taxonomy" id="679936"/>
    <lineage>
        <taxon>Bacteria</taxon>
        <taxon>Bacillati</taxon>
        <taxon>Bacillota</taxon>
        <taxon>Clostridia</taxon>
        <taxon>Eubacteriales</taxon>
        <taxon>Clostridiales Family XVII. Incertae Sedis</taxon>
        <taxon>Sulfobacillus</taxon>
    </lineage>
</organism>
<keyword evidence="3" id="KW-1185">Reference proteome</keyword>
<name>G8TS75_SULAD</name>
<sequence>MTIRELTTRFRQGDLSPVEWTRTVLAALPAWQQRTGLMVSWDEERALSEARAAEARYRQGNPRGPLDGVLVGLKDLIDRQGQVTTAGSLWHSATPATEDAQVTRQLRQAGAHVDLGKLNLHEYAYGPTSTSSAFGPVRNPWNSQWMAGGSSGGSAVAVASGLMAGAVGTDTGGSIRIPAAFCHVVGLKPSMGRVSTDGVIPLAWSLDHVGPLARTVEDVALLWDVLAGPATASEPIRTPVRIYWPEGPSVDPDEEDVAHVLRQTVQRLADATGAVVERGPLPHVEEIRTAQSIILSVEALTYHWPKWLEAPERYQPDVRDRLAAGGDWSAVEYVQAKRYQNWVKAWYANWWSAYDVIVLATVPVAPPPLTETHLTTRRGREDVRAVVTRLTNPFNLLGLPAIAVPAGWTSDGRPVSLQLVAAYGQERALLEIAAIYEAATGWVHETPPGALSLT</sequence>
<dbReference type="AlphaFoldDB" id="G8TS75"/>
<dbReference type="InterPro" id="IPR023631">
    <property type="entry name" value="Amidase_dom"/>
</dbReference>
<evidence type="ECO:0000313" key="2">
    <source>
        <dbReference type="EMBL" id="AEW05487.1"/>
    </source>
</evidence>
<gene>
    <name evidence="2" type="ordered locus">Sulac_1997</name>
</gene>
<dbReference type="SUPFAM" id="SSF75304">
    <property type="entry name" value="Amidase signature (AS) enzymes"/>
    <property type="match status" value="1"/>
</dbReference>
<dbReference type="HOGENOM" id="CLU_009600_0_3_9"/>
<dbReference type="GO" id="GO:0003824">
    <property type="term" value="F:catalytic activity"/>
    <property type="evidence" value="ECO:0007669"/>
    <property type="project" value="InterPro"/>
</dbReference>
<feature type="domain" description="Amidase" evidence="1">
    <location>
        <begin position="20"/>
        <end position="430"/>
    </location>
</feature>
<dbReference type="PROSITE" id="PS00571">
    <property type="entry name" value="AMIDASES"/>
    <property type="match status" value="1"/>
</dbReference>
<dbReference type="InterPro" id="IPR000120">
    <property type="entry name" value="Amidase"/>
</dbReference>
<dbReference type="PANTHER" id="PTHR11895">
    <property type="entry name" value="TRANSAMIDASE"/>
    <property type="match status" value="1"/>
</dbReference>
<dbReference type="InterPro" id="IPR036928">
    <property type="entry name" value="AS_sf"/>
</dbReference>
<reference evidence="2 3" key="2">
    <citation type="journal article" date="2012" name="Stand. Genomic Sci.">
        <title>Complete genome sequence of the moderately thermophilic mineral-sulfide-oxidizing firmicute Sulfobacillus acidophilus type strain (NAL(T)).</title>
        <authorList>
            <person name="Anderson I."/>
            <person name="Chertkov O."/>
            <person name="Chen A."/>
            <person name="Saunders E."/>
            <person name="Lapidus A."/>
            <person name="Nolan M."/>
            <person name="Lucas S."/>
            <person name="Hammon N."/>
            <person name="Deshpande S."/>
            <person name="Cheng J.F."/>
            <person name="Han C."/>
            <person name="Tapia R."/>
            <person name="Goodwin L.A."/>
            <person name="Pitluck S."/>
            <person name="Liolios K."/>
            <person name="Pagani I."/>
            <person name="Ivanova N."/>
            <person name="Mikhailova N."/>
            <person name="Pati A."/>
            <person name="Palaniappan K."/>
            <person name="Land M."/>
            <person name="Pan C."/>
            <person name="Rohde M."/>
            <person name="Pukall R."/>
            <person name="Goker M."/>
            <person name="Detter J.C."/>
            <person name="Woyke T."/>
            <person name="Bristow J."/>
            <person name="Eisen J.A."/>
            <person name="Markowitz V."/>
            <person name="Hugenholtz P."/>
            <person name="Kyrpides N.C."/>
            <person name="Klenk H.P."/>
            <person name="Mavromatis K."/>
        </authorList>
    </citation>
    <scope>NUCLEOTIDE SEQUENCE [LARGE SCALE GENOMIC DNA]</scope>
    <source>
        <strain evidence="3">ATCC 700253 / DSM 10332 / NAL</strain>
    </source>
</reference>
<dbReference type="PATRIC" id="fig|679936.5.peg.2060"/>
<evidence type="ECO:0000259" key="1">
    <source>
        <dbReference type="Pfam" id="PF01425"/>
    </source>
</evidence>
<dbReference type="KEGG" id="sap:Sulac_1997"/>
<dbReference type="STRING" id="679936.Sulac_1997"/>
<proteinExistence type="predicted"/>
<protein>
    <submittedName>
        <fullName evidence="2">Amidase</fullName>
    </submittedName>
</protein>
<dbReference type="Pfam" id="PF01425">
    <property type="entry name" value="Amidase"/>
    <property type="match status" value="1"/>
</dbReference>
<dbReference type="InterPro" id="IPR020556">
    <property type="entry name" value="Amidase_CS"/>
</dbReference>
<dbReference type="Gene3D" id="3.90.1300.10">
    <property type="entry name" value="Amidase signature (AS) domain"/>
    <property type="match status" value="1"/>
</dbReference>
<reference evidence="3" key="1">
    <citation type="submission" date="2011-12" db="EMBL/GenBank/DDBJ databases">
        <title>The complete genome of chromosome of Sulfobacillus acidophilus DSM 10332.</title>
        <authorList>
            <person name="Lucas S."/>
            <person name="Han J."/>
            <person name="Lapidus A."/>
            <person name="Bruce D."/>
            <person name="Goodwin L."/>
            <person name="Pitluck S."/>
            <person name="Peters L."/>
            <person name="Kyrpides N."/>
            <person name="Mavromatis K."/>
            <person name="Ivanova N."/>
            <person name="Mikhailova N."/>
            <person name="Chertkov O."/>
            <person name="Saunders E."/>
            <person name="Detter J.C."/>
            <person name="Tapia R."/>
            <person name="Han C."/>
            <person name="Land M."/>
            <person name="Hauser L."/>
            <person name="Markowitz V."/>
            <person name="Cheng J.-F."/>
            <person name="Hugenholtz P."/>
            <person name="Woyke T."/>
            <person name="Wu D."/>
            <person name="Pukall R."/>
            <person name="Gehrich-Schroeter G."/>
            <person name="Schneider S."/>
            <person name="Klenk H.-P."/>
            <person name="Eisen J.A."/>
        </authorList>
    </citation>
    <scope>NUCLEOTIDE SEQUENCE [LARGE SCALE GENOMIC DNA]</scope>
    <source>
        <strain evidence="3">ATCC 700253 / DSM 10332 / NAL</strain>
    </source>
</reference>
<dbReference type="PANTHER" id="PTHR11895:SF176">
    <property type="entry name" value="AMIDASE AMID-RELATED"/>
    <property type="match status" value="1"/>
</dbReference>
<evidence type="ECO:0000313" key="3">
    <source>
        <dbReference type="Proteomes" id="UP000005439"/>
    </source>
</evidence>
<accession>G8TS75</accession>
<dbReference type="EMBL" id="CP003179">
    <property type="protein sequence ID" value="AEW05487.1"/>
    <property type="molecule type" value="Genomic_DNA"/>
</dbReference>
<dbReference type="Proteomes" id="UP000005439">
    <property type="component" value="Chromosome"/>
</dbReference>